<dbReference type="EMBL" id="BPVZ01000007">
    <property type="protein sequence ID" value="GKU93286.1"/>
    <property type="molecule type" value="Genomic_DNA"/>
</dbReference>
<dbReference type="Proteomes" id="UP001054252">
    <property type="component" value="Unassembled WGS sequence"/>
</dbReference>
<comment type="caution">
    <text evidence="1">The sequence shown here is derived from an EMBL/GenBank/DDBJ whole genome shotgun (WGS) entry which is preliminary data.</text>
</comment>
<protein>
    <submittedName>
        <fullName evidence="1">Uncharacterized protein</fullName>
    </submittedName>
</protein>
<dbReference type="AlphaFoldDB" id="A0AAV5I4X9"/>
<keyword evidence="2" id="KW-1185">Reference proteome</keyword>
<gene>
    <name evidence="1" type="ORF">SLEP1_g6891</name>
</gene>
<evidence type="ECO:0000313" key="2">
    <source>
        <dbReference type="Proteomes" id="UP001054252"/>
    </source>
</evidence>
<name>A0AAV5I4X9_9ROSI</name>
<evidence type="ECO:0000313" key="1">
    <source>
        <dbReference type="EMBL" id="GKU93286.1"/>
    </source>
</evidence>
<organism evidence="1 2">
    <name type="scientific">Rubroshorea leprosula</name>
    <dbReference type="NCBI Taxonomy" id="152421"/>
    <lineage>
        <taxon>Eukaryota</taxon>
        <taxon>Viridiplantae</taxon>
        <taxon>Streptophyta</taxon>
        <taxon>Embryophyta</taxon>
        <taxon>Tracheophyta</taxon>
        <taxon>Spermatophyta</taxon>
        <taxon>Magnoliopsida</taxon>
        <taxon>eudicotyledons</taxon>
        <taxon>Gunneridae</taxon>
        <taxon>Pentapetalae</taxon>
        <taxon>rosids</taxon>
        <taxon>malvids</taxon>
        <taxon>Malvales</taxon>
        <taxon>Dipterocarpaceae</taxon>
        <taxon>Rubroshorea</taxon>
    </lineage>
</organism>
<proteinExistence type="predicted"/>
<accession>A0AAV5I4X9</accession>
<sequence length="115" mass="13149">MKKKIIEEAKKINTITVLARMDRYEKRETVRSDAHGTERGPKRIKNAVSKFLGQRGPIGTLTDSPCDQAIVRCRPALPPDGDDMNRNGKRKEAEIKFLEIDRGGDERKRILRYKG</sequence>
<reference evidence="1 2" key="1">
    <citation type="journal article" date="2021" name="Commun. Biol.">
        <title>The genome of Shorea leprosula (Dipterocarpaceae) highlights the ecological relevance of drought in aseasonal tropical rainforests.</title>
        <authorList>
            <person name="Ng K.K.S."/>
            <person name="Kobayashi M.J."/>
            <person name="Fawcett J.A."/>
            <person name="Hatakeyama M."/>
            <person name="Paape T."/>
            <person name="Ng C.H."/>
            <person name="Ang C.C."/>
            <person name="Tnah L.H."/>
            <person name="Lee C.T."/>
            <person name="Nishiyama T."/>
            <person name="Sese J."/>
            <person name="O'Brien M.J."/>
            <person name="Copetti D."/>
            <person name="Mohd Noor M.I."/>
            <person name="Ong R.C."/>
            <person name="Putra M."/>
            <person name="Sireger I.Z."/>
            <person name="Indrioko S."/>
            <person name="Kosugi Y."/>
            <person name="Izuno A."/>
            <person name="Isagi Y."/>
            <person name="Lee S.L."/>
            <person name="Shimizu K.K."/>
        </authorList>
    </citation>
    <scope>NUCLEOTIDE SEQUENCE [LARGE SCALE GENOMIC DNA]</scope>
    <source>
        <strain evidence="1">214</strain>
    </source>
</reference>